<keyword evidence="6" id="KW-1185">Reference proteome</keyword>
<protein>
    <submittedName>
        <fullName evidence="5">Oxidoreductase</fullName>
    </submittedName>
</protein>
<dbReference type="InterPro" id="IPR000683">
    <property type="entry name" value="Gfo/Idh/MocA-like_OxRdtase_N"/>
</dbReference>
<dbReference type="KEGG" id="nba:CUN60_09825"/>
<dbReference type="PANTHER" id="PTHR43708">
    <property type="entry name" value="CONSERVED EXPRESSED OXIDOREDUCTASE (EUROFUNG)"/>
    <property type="match status" value="1"/>
</dbReference>
<proteinExistence type="inferred from homology"/>
<dbReference type="OrthoDB" id="9774191at2"/>
<evidence type="ECO:0000259" key="4">
    <source>
        <dbReference type="Pfam" id="PF02894"/>
    </source>
</evidence>
<dbReference type="InterPro" id="IPR036291">
    <property type="entry name" value="NAD(P)-bd_dom_sf"/>
</dbReference>
<evidence type="ECO:0000313" key="5">
    <source>
        <dbReference type="EMBL" id="AUR52582.1"/>
    </source>
</evidence>
<dbReference type="Proteomes" id="UP000236655">
    <property type="component" value="Chromosome"/>
</dbReference>
<name>A0A2I7N816_9NEIS</name>
<evidence type="ECO:0000259" key="3">
    <source>
        <dbReference type="Pfam" id="PF01408"/>
    </source>
</evidence>
<organism evidence="5 6">
    <name type="scientific">Aquella oligotrophica</name>
    <dbReference type="NCBI Taxonomy" id="2067065"/>
    <lineage>
        <taxon>Bacteria</taxon>
        <taxon>Pseudomonadati</taxon>
        <taxon>Pseudomonadota</taxon>
        <taxon>Betaproteobacteria</taxon>
        <taxon>Neisseriales</taxon>
        <taxon>Neisseriaceae</taxon>
        <taxon>Aquella</taxon>
    </lineage>
</organism>
<sequence>MTPRNLNVAVLGFGLSGSTFHAPLITTTFGLKLTHILSRQTDKIKALYPEVTVCQSIDEILASKEIDLVINTLPNSEHYSISRACLEAGKHVVVEKPFVINSSDGIELIKLAESKNLVLSVYHNRRWDNGFLTLRKYLPQLGKIYLYQASYDRFRPVVNLAKWREQDGVGNGILYDLGSHLIDQALVLFGKPSAVFADLDTQRENAVAIDYFEIILYYDKLRVILGSSSVMASPRSTLAIHGDKGSYIKSGLDPQEEQLKAGVTPLDDIYGVDKENQPDFTSGAENIHHKLNTERGSYNEYYSQLHQCIVNNTHNPVMPNDALNVIKIIELCQLSSKEQRVISCEGLF</sequence>
<evidence type="ECO:0000256" key="1">
    <source>
        <dbReference type="ARBA" id="ARBA00010928"/>
    </source>
</evidence>
<evidence type="ECO:0000313" key="6">
    <source>
        <dbReference type="Proteomes" id="UP000236655"/>
    </source>
</evidence>
<dbReference type="Gene3D" id="3.40.50.720">
    <property type="entry name" value="NAD(P)-binding Rossmann-like Domain"/>
    <property type="match status" value="1"/>
</dbReference>
<dbReference type="SUPFAM" id="SSF51735">
    <property type="entry name" value="NAD(P)-binding Rossmann-fold domains"/>
    <property type="match status" value="1"/>
</dbReference>
<dbReference type="NCBIfam" id="NF008607">
    <property type="entry name" value="PRK11579.1"/>
    <property type="match status" value="1"/>
</dbReference>
<dbReference type="AlphaFoldDB" id="A0A2I7N816"/>
<evidence type="ECO:0000256" key="2">
    <source>
        <dbReference type="ARBA" id="ARBA00023002"/>
    </source>
</evidence>
<dbReference type="PANTHER" id="PTHR43708:SF5">
    <property type="entry name" value="CONSERVED EXPRESSED OXIDOREDUCTASE (EUROFUNG)-RELATED"/>
    <property type="match status" value="1"/>
</dbReference>
<dbReference type="RefSeq" id="WP_102951871.1">
    <property type="nucleotide sequence ID" value="NZ_CP024847.1"/>
</dbReference>
<dbReference type="InterPro" id="IPR004104">
    <property type="entry name" value="Gfo/Idh/MocA-like_OxRdtase_C"/>
</dbReference>
<dbReference type="Gene3D" id="3.30.360.10">
    <property type="entry name" value="Dihydrodipicolinate Reductase, domain 2"/>
    <property type="match status" value="1"/>
</dbReference>
<dbReference type="Pfam" id="PF02894">
    <property type="entry name" value="GFO_IDH_MocA_C"/>
    <property type="match status" value="1"/>
</dbReference>
<keyword evidence="2" id="KW-0560">Oxidoreductase</keyword>
<dbReference type="GO" id="GO:0000166">
    <property type="term" value="F:nucleotide binding"/>
    <property type="evidence" value="ECO:0007669"/>
    <property type="project" value="InterPro"/>
</dbReference>
<reference evidence="6" key="1">
    <citation type="submission" date="2017-11" db="EMBL/GenBank/DDBJ databases">
        <authorList>
            <person name="Chan K.G."/>
            <person name="Lee L.S."/>
        </authorList>
    </citation>
    <scope>NUCLEOTIDE SEQUENCE [LARGE SCALE GENOMIC DNA]</scope>
    <source>
        <strain evidence="6">DSM 100970</strain>
    </source>
</reference>
<gene>
    <name evidence="5" type="ORF">CUN60_09825</name>
</gene>
<dbReference type="EMBL" id="CP024847">
    <property type="protein sequence ID" value="AUR52582.1"/>
    <property type="molecule type" value="Genomic_DNA"/>
</dbReference>
<comment type="similarity">
    <text evidence="1">Belongs to the Gfo/Idh/MocA family.</text>
</comment>
<dbReference type="InterPro" id="IPR051317">
    <property type="entry name" value="Gfo/Idh/MocA_oxidoreduct"/>
</dbReference>
<dbReference type="GO" id="GO:0016491">
    <property type="term" value="F:oxidoreductase activity"/>
    <property type="evidence" value="ECO:0007669"/>
    <property type="project" value="UniProtKB-KW"/>
</dbReference>
<feature type="domain" description="Gfo/Idh/MocA-like oxidoreductase C-terminal" evidence="4">
    <location>
        <begin position="140"/>
        <end position="342"/>
    </location>
</feature>
<dbReference type="Pfam" id="PF01408">
    <property type="entry name" value="GFO_IDH_MocA"/>
    <property type="match status" value="1"/>
</dbReference>
<feature type="domain" description="Gfo/Idh/MocA-like oxidoreductase N-terminal" evidence="3">
    <location>
        <begin position="6"/>
        <end position="123"/>
    </location>
</feature>
<accession>A0A2I7N816</accession>